<proteinExistence type="predicted"/>
<dbReference type="RefSeq" id="XP_031909443.1">
    <property type="nucleotide sequence ID" value="XM_032055717.1"/>
</dbReference>
<keyword evidence="3" id="KW-1185">Reference proteome</keyword>
<name>A0A5N6SI15_ASPPS</name>
<dbReference type="EMBL" id="ML743617">
    <property type="protein sequence ID" value="KAE8133380.1"/>
    <property type="molecule type" value="Genomic_DNA"/>
</dbReference>
<feature type="region of interest" description="Disordered" evidence="1">
    <location>
        <begin position="1"/>
        <end position="24"/>
    </location>
</feature>
<dbReference type="AlphaFoldDB" id="A0A5N6SI15"/>
<reference evidence="2 3" key="1">
    <citation type="submission" date="2019-04" db="EMBL/GenBank/DDBJ databases">
        <title>Friends and foes A comparative genomics study of 23 Aspergillus species from section Flavi.</title>
        <authorList>
            <consortium name="DOE Joint Genome Institute"/>
            <person name="Kjaerbolling I."/>
            <person name="Vesth T."/>
            <person name="Frisvad J.C."/>
            <person name="Nybo J.L."/>
            <person name="Theobald S."/>
            <person name="Kildgaard S."/>
            <person name="Isbrandt T."/>
            <person name="Kuo A."/>
            <person name="Sato A."/>
            <person name="Lyhne E.K."/>
            <person name="Kogle M.E."/>
            <person name="Wiebenga A."/>
            <person name="Kun R.S."/>
            <person name="Lubbers R.J."/>
            <person name="Makela M.R."/>
            <person name="Barry K."/>
            <person name="Chovatia M."/>
            <person name="Clum A."/>
            <person name="Daum C."/>
            <person name="Haridas S."/>
            <person name="He G."/>
            <person name="LaButti K."/>
            <person name="Lipzen A."/>
            <person name="Mondo S."/>
            <person name="Riley R."/>
            <person name="Salamov A."/>
            <person name="Simmons B.A."/>
            <person name="Magnuson J.K."/>
            <person name="Henrissat B."/>
            <person name="Mortensen U.H."/>
            <person name="Larsen T.O."/>
            <person name="Devries R.P."/>
            <person name="Grigoriev I.V."/>
            <person name="Machida M."/>
            <person name="Baker S.E."/>
            <person name="Andersen M.R."/>
        </authorList>
    </citation>
    <scope>NUCLEOTIDE SEQUENCE [LARGE SCALE GENOMIC DNA]</scope>
    <source>
        <strain evidence="2 3">CBS 117625</strain>
    </source>
</reference>
<sequence>MTRSTSPRIRLGSSNFGGSSYQESLCRKHPRKILSSPKIKINKNQVRAAKKTHQA</sequence>
<accession>A0A5N6SI15</accession>
<protein>
    <submittedName>
        <fullName evidence="2">Uncharacterized protein</fullName>
    </submittedName>
</protein>
<feature type="non-terminal residue" evidence="2">
    <location>
        <position position="55"/>
    </location>
</feature>
<organism evidence="2 3">
    <name type="scientific">Aspergillus pseudotamarii</name>
    <dbReference type="NCBI Taxonomy" id="132259"/>
    <lineage>
        <taxon>Eukaryota</taxon>
        <taxon>Fungi</taxon>
        <taxon>Dikarya</taxon>
        <taxon>Ascomycota</taxon>
        <taxon>Pezizomycotina</taxon>
        <taxon>Eurotiomycetes</taxon>
        <taxon>Eurotiomycetidae</taxon>
        <taxon>Eurotiales</taxon>
        <taxon>Aspergillaceae</taxon>
        <taxon>Aspergillus</taxon>
        <taxon>Aspergillus subgen. Circumdati</taxon>
    </lineage>
</organism>
<evidence type="ECO:0000313" key="3">
    <source>
        <dbReference type="Proteomes" id="UP000325672"/>
    </source>
</evidence>
<dbReference type="Proteomes" id="UP000325672">
    <property type="component" value="Unassembled WGS sequence"/>
</dbReference>
<gene>
    <name evidence="2" type="ORF">BDV38DRAFT_258303</name>
</gene>
<evidence type="ECO:0000313" key="2">
    <source>
        <dbReference type="EMBL" id="KAE8133380.1"/>
    </source>
</evidence>
<evidence type="ECO:0000256" key="1">
    <source>
        <dbReference type="SAM" id="MobiDB-lite"/>
    </source>
</evidence>
<dbReference type="GeneID" id="43639927"/>
<feature type="compositionally biased region" description="Polar residues" evidence="1">
    <location>
        <begin position="1"/>
        <end position="23"/>
    </location>
</feature>